<dbReference type="Pfam" id="PF13240">
    <property type="entry name" value="Zn_Ribbon_1"/>
    <property type="match status" value="1"/>
</dbReference>
<organism evidence="3">
    <name type="scientific">candidate division WOR-3 bacterium</name>
    <dbReference type="NCBI Taxonomy" id="2052148"/>
    <lineage>
        <taxon>Bacteria</taxon>
        <taxon>Bacteria division WOR-3</taxon>
    </lineage>
</organism>
<feature type="region of interest" description="Disordered" evidence="1">
    <location>
        <begin position="31"/>
        <end position="53"/>
    </location>
</feature>
<sequence length="53" mass="6522">MRCWKCGAQNPEDREYCRKCGAELSYRDFNDNELPEAEEYEEDFEEEQEEDEY</sequence>
<dbReference type="AlphaFoldDB" id="A0A7C6EAB6"/>
<comment type="caution">
    <text evidence="3">The sequence shown here is derived from an EMBL/GenBank/DDBJ whole genome shotgun (WGS) entry which is preliminary data.</text>
</comment>
<protein>
    <submittedName>
        <fullName evidence="3">Zinc-ribbon domain-containing protein</fullName>
    </submittedName>
</protein>
<name>A0A7C6EAB6_UNCW3</name>
<accession>A0A7C6EAB6</accession>
<dbReference type="InterPro" id="IPR026870">
    <property type="entry name" value="Zinc_ribbon_dom"/>
</dbReference>
<evidence type="ECO:0000256" key="1">
    <source>
        <dbReference type="SAM" id="MobiDB-lite"/>
    </source>
</evidence>
<evidence type="ECO:0000259" key="2">
    <source>
        <dbReference type="Pfam" id="PF13240"/>
    </source>
</evidence>
<dbReference type="InterPro" id="IPR038587">
    <property type="entry name" value="Ribosomal_eL40_sf"/>
</dbReference>
<feature type="domain" description="Zinc-ribbon" evidence="2">
    <location>
        <begin position="3"/>
        <end position="24"/>
    </location>
</feature>
<dbReference type="EMBL" id="DTLI01000098">
    <property type="protein sequence ID" value="HHS51977.1"/>
    <property type="molecule type" value="Genomic_DNA"/>
</dbReference>
<evidence type="ECO:0000313" key="3">
    <source>
        <dbReference type="EMBL" id="HHS51977.1"/>
    </source>
</evidence>
<reference evidence="3" key="1">
    <citation type="journal article" date="2020" name="mSystems">
        <title>Genome- and Community-Level Interaction Insights into Carbon Utilization and Element Cycling Functions of Hydrothermarchaeota in Hydrothermal Sediment.</title>
        <authorList>
            <person name="Zhou Z."/>
            <person name="Liu Y."/>
            <person name="Xu W."/>
            <person name="Pan J."/>
            <person name="Luo Z.H."/>
            <person name="Li M."/>
        </authorList>
    </citation>
    <scope>NUCLEOTIDE SEQUENCE [LARGE SCALE GENOMIC DNA]</scope>
    <source>
        <strain evidence="3">SpSt-876</strain>
    </source>
</reference>
<dbReference type="Gene3D" id="4.10.1060.50">
    <property type="match status" value="1"/>
</dbReference>
<proteinExistence type="predicted"/>
<gene>
    <name evidence="3" type="ORF">ENW73_03785</name>
</gene>